<evidence type="ECO:0000313" key="1">
    <source>
        <dbReference type="EMBL" id="EKB48289.1"/>
    </source>
</evidence>
<sequence length="36" mass="4250">MNIIVKKSDSHCIEPVQAFNRALKLLPLNLYQFKYN</sequence>
<gene>
    <name evidence="1" type="ORF">B879_03105</name>
</gene>
<dbReference type="AlphaFoldDB" id="K1LVZ3"/>
<organism evidence="1 2">
    <name type="scientific">Cecembia lonarensis (strain CCUG 58316 / KCTC 22772 / LW9)</name>
    <dbReference type="NCBI Taxonomy" id="1225176"/>
    <lineage>
        <taxon>Bacteria</taxon>
        <taxon>Pseudomonadati</taxon>
        <taxon>Bacteroidota</taxon>
        <taxon>Cytophagia</taxon>
        <taxon>Cytophagales</taxon>
        <taxon>Cyclobacteriaceae</taxon>
        <taxon>Cecembia</taxon>
    </lineage>
</organism>
<reference evidence="1 2" key="1">
    <citation type="journal article" date="2012" name="J. Bacteriol.">
        <title>Draft Genome Sequence of Cecembia lonarensis Strain LW9T, Isolated from Lonar Lake, a Haloalkaline Lake in India.</title>
        <authorList>
            <person name="Shivaji S."/>
            <person name="Ara S."/>
            <person name="Singh A."/>
            <person name="Pinnaka A.K."/>
        </authorList>
    </citation>
    <scope>NUCLEOTIDE SEQUENCE [LARGE SCALE GENOMIC DNA]</scope>
    <source>
        <strain evidence="1 2">LW9</strain>
    </source>
</reference>
<accession>K1LVZ3</accession>
<keyword evidence="2" id="KW-1185">Reference proteome</keyword>
<name>K1LVZ3_CECL9</name>
<proteinExistence type="predicted"/>
<dbReference type="EMBL" id="AMGM01000059">
    <property type="protein sequence ID" value="EKB48289.1"/>
    <property type="molecule type" value="Genomic_DNA"/>
</dbReference>
<evidence type="ECO:0000313" key="2">
    <source>
        <dbReference type="Proteomes" id="UP000004478"/>
    </source>
</evidence>
<comment type="caution">
    <text evidence="1">The sequence shown here is derived from an EMBL/GenBank/DDBJ whole genome shotgun (WGS) entry which is preliminary data.</text>
</comment>
<protein>
    <submittedName>
        <fullName evidence="1">Uncharacterized protein</fullName>
    </submittedName>
</protein>
<dbReference type="Proteomes" id="UP000004478">
    <property type="component" value="Unassembled WGS sequence"/>
</dbReference>